<name>A0A370MZF6_9BURK</name>
<dbReference type="PANTHER" id="PTHR43179:SF7">
    <property type="entry name" value="RHAMNOSYLTRANSFERASE WBBL"/>
    <property type="match status" value="1"/>
</dbReference>
<dbReference type="Pfam" id="PF00535">
    <property type="entry name" value="Glycos_transf_2"/>
    <property type="match status" value="2"/>
</dbReference>
<proteinExistence type="predicted"/>
<feature type="domain" description="Glycosyltransferase 2-like" evidence="1">
    <location>
        <begin position="447"/>
        <end position="564"/>
    </location>
</feature>
<dbReference type="CDD" id="cd04186">
    <property type="entry name" value="GT_2_like_c"/>
    <property type="match status" value="1"/>
</dbReference>
<comment type="caution">
    <text evidence="2">The sequence shown here is derived from an EMBL/GenBank/DDBJ whole genome shotgun (WGS) entry which is preliminary data.</text>
</comment>
<dbReference type="SUPFAM" id="SSF53448">
    <property type="entry name" value="Nucleotide-diphospho-sugar transferases"/>
    <property type="match status" value="2"/>
</dbReference>
<dbReference type="InterPro" id="IPR001173">
    <property type="entry name" value="Glyco_trans_2-like"/>
</dbReference>
<dbReference type="EMBL" id="QHKS01000030">
    <property type="protein sequence ID" value="RDJ98735.1"/>
    <property type="molecule type" value="Genomic_DNA"/>
</dbReference>
<dbReference type="AlphaFoldDB" id="A0A370MZF6"/>
<dbReference type="Gene3D" id="3.90.550.10">
    <property type="entry name" value="Spore Coat Polysaccharide Biosynthesis Protein SpsA, Chain A"/>
    <property type="match status" value="2"/>
</dbReference>
<evidence type="ECO:0000313" key="2">
    <source>
        <dbReference type="EMBL" id="RDJ98735.1"/>
    </source>
</evidence>
<keyword evidence="3" id="KW-1185">Reference proteome</keyword>
<keyword evidence="2" id="KW-0808">Transferase</keyword>
<dbReference type="GO" id="GO:0016757">
    <property type="term" value="F:glycosyltransferase activity"/>
    <property type="evidence" value="ECO:0007669"/>
    <property type="project" value="UniProtKB-KW"/>
</dbReference>
<dbReference type="Proteomes" id="UP000254875">
    <property type="component" value="Unassembled WGS sequence"/>
</dbReference>
<dbReference type="OrthoDB" id="9816564at2"/>
<dbReference type="CDD" id="cd04184">
    <property type="entry name" value="GT2_RfbC_Mx_like"/>
    <property type="match status" value="1"/>
</dbReference>
<accession>A0A370MZF6</accession>
<reference evidence="3" key="1">
    <citation type="submission" date="2018-05" db="EMBL/GenBank/DDBJ databases">
        <authorList>
            <person name="Feng T."/>
        </authorList>
    </citation>
    <scope>NUCLEOTIDE SEQUENCE [LARGE SCALE GENOMIC DNA]</scope>
    <source>
        <strain evidence="3">S27</strain>
    </source>
</reference>
<sequence length="723" mass="81570">MKFDLQPLSNVEASSDQAFDWKATNGDPQFSISNWEILRGRALRISFRLATSNSRRSVCIFYMDTGTGMSEQNALRLSVDADGNVDQEIAFPETLRALRFDPLAHPGLFSLVDFNIEILARSNEQIKRLLDSYHIVPTHTGALDQLGNPVTELTYENWIKINETPRQRYNVLRERAASWDHKPLISVVMPTYQTPEKWLRKAIDSVLDQVYENWEFCIADDCSASPHVKAILDEYAAKDRRFKVTYRTENGHISAASNTALDMATGEFVALLDHDDELHPLALFYVAEAIRAFPNAALIYSDEDKISVEGVRSEPYFKCDFNYDLFLNQNMICHLGAYKTSSLKAIGGFRLGFEGAQDYDLALRVLDQAGAENIYHIPRVLYHWRVIPESTASTHEAKPYAVSAAARALAEHLERNKVPGKVEPAPDAPAFNKISYIIPDPHPRVEIIIPTRDAAGLVRQCVDSIREKTVYDNYLITIIDNGSTEQETFDLFESFKDDDRIRVARDDSPFNYSALNNRVGLASEADFVCLMNNDIEVITPTWLYEMMSIAIQPGVGAVGSKLLYPNDTLQHGGVIVGLGGVAGHSHKHSDRKAPGYFFRTLLRSRMSAVTAACLVIRTSIFREVGGLDEKLQVAFNDVDFCLRVQKAGHRNVWTPYAELYHHESASRGYEDTPEKIARFDAEVAFVKQRWGETLLNDPCYSPNLSLDTEDFSMAWHSRVPDFL</sequence>
<evidence type="ECO:0000259" key="1">
    <source>
        <dbReference type="Pfam" id="PF00535"/>
    </source>
</evidence>
<evidence type="ECO:0000313" key="3">
    <source>
        <dbReference type="Proteomes" id="UP000254875"/>
    </source>
</evidence>
<dbReference type="RefSeq" id="WP_115107541.1">
    <property type="nucleotide sequence ID" value="NZ_QHKS01000030.1"/>
</dbReference>
<organism evidence="2 3">
    <name type="scientific">Paraburkholderia lacunae</name>
    <dbReference type="NCBI Taxonomy" id="2211104"/>
    <lineage>
        <taxon>Bacteria</taxon>
        <taxon>Pseudomonadati</taxon>
        <taxon>Pseudomonadota</taxon>
        <taxon>Betaproteobacteria</taxon>
        <taxon>Burkholderiales</taxon>
        <taxon>Burkholderiaceae</taxon>
        <taxon>Paraburkholderia</taxon>
    </lineage>
</organism>
<dbReference type="InterPro" id="IPR029044">
    <property type="entry name" value="Nucleotide-diphossugar_trans"/>
</dbReference>
<dbReference type="PANTHER" id="PTHR43179">
    <property type="entry name" value="RHAMNOSYLTRANSFERASE WBBL"/>
    <property type="match status" value="1"/>
</dbReference>
<feature type="domain" description="Glycosyltransferase 2-like" evidence="1">
    <location>
        <begin position="186"/>
        <end position="300"/>
    </location>
</feature>
<protein>
    <submittedName>
        <fullName evidence="2">Glycosyl transferase family 2</fullName>
    </submittedName>
</protein>
<gene>
    <name evidence="2" type="ORF">DLM46_31875</name>
</gene>